<gene>
    <name evidence="1" type="ORF">UFOPK3004_01436</name>
</gene>
<reference evidence="1" key="1">
    <citation type="submission" date="2020-05" db="EMBL/GenBank/DDBJ databases">
        <authorList>
            <person name="Chiriac C."/>
            <person name="Salcher M."/>
            <person name="Ghai R."/>
            <person name="Kavagutti S V."/>
        </authorList>
    </citation>
    <scope>NUCLEOTIDE SEQUENCE</scope>
</reference>
<accession>A0A6J6Z4U7</accession>
<dbReference type="EMBL" id="CAFAAL010000154">
    <property type="protein sequence ID" value="CAB4814188.1"/>
    <property type="molecule type" value="Genomic_DNA"/>
</dbReference>
<name>A0A6J6Z4U7_9ZZZZ</name>
<organism evidence="1">
    <name type="scientific">freshwater metagenome</name>
    <dbReference type="NCBI Taxonomy" id="449393"/>
    <lineage>
        <taxon>unclassified sequences</taxon>
        <taxon>metagenomes</taxon>
        <taxon>ecological metagenomes</taxon>
    </lineage>
</organism>
<protein>
    <submittedName>
        <fullName evidence="1">Unannotated protein</fullName>
    </submittedName>
</protein>
<sequence>MLRRLGMVIALSSVLVVVSSCGKNSAAPNTAGLRLDQIENALDAVEQKAGADLKFFEINATTELVNVFVATDLDGTPNADGLPDAVVHYVFTEKDGLETAPDPVGANGPTFARTVLDYEPSTILRKVLSELPDSTPQMFVLTAAGTAEESTGTVQYRLIMQSSQGGQMSVVLTNSGEIVGTDAE</sequence>
<dbReference type="PROSITE" id="PS51257">
    <property type="entry name" value="PROKAR_LIPOPROTEIN"/>
    <property type="match status" value="1"/>
</dbReference>
<dbReference type="AlphaFoldDB" id="A0A6J6Z4U7"/>
<proteinExistence type="predicted"/>
<evidence type="ECO:0000313" key="1">
    <source>
        <dbReference type="EMBL" id="CAB4814188.1"/>
    </source>
</evidence>